<dbReference type="PANTHER" id="PTHR36305">
    <property type="entry name" value="PHOSPHATIDYLGLYCEROPHOSPHATASE A"/>
    <property type="match status" value="1"/>
</dbReference>
<keyword evidence="1" id="KW-0443">Lipid metabolism</keyword>
<dbReference type="InterPro" id="IPR026037">
    <property type="entry name" value="PgpA"/>
</dbReference>
<keyword evidence="1" id="KW-0595">Phospholipid degradation</keyword>
<gene>
    <name evidence="4" type="ORF">JYP50_02740</name>
</gene>
<dbReference type="AlphaFoldDB" id="A0A939DCP3"/>
<feature type="domain" description="YutG/PgpA" evidence="3">
    <location>
        <begin position="16"/>
        <end position="152"/>
    </location>
</feature>
<accession>A0A939DCP3</accession>
<comment type="catalytic activity">
    <reaction evidence="1">
        <text>a 1,2-diacyl-sn-glycero-3-phospho-(1'-sn-glycero-3'-phosphate) + H2O = a 1,2-diacyl-sn-glycero-3-phospho-(1'-sn-glycerol) + phosphate</text>
        <dbReference type="Rhea" id="RHEA:33751"/>
        <dbReference type="ChEBI" id="CHEBI:15377"/>
        <dbReference type="ChEBI" id="CHEBI:43474"/>
        <dbReference type="ChEBI" id="CHEBI:60110"/>
        <dbReference type="ChEBI" id="CHEBI:64716"/>
        <dbReference type="EC" id="3.1.3.27"/>
    </reaction>
</comment>
<keyword evidence="1 2" id="KW-0472">Membrane</keyword>
<name>A0A939DCP3_9GAMM</name>
<dbReference type="GO" id="GO:0008962">
    <property type="term" value="F:phosphatidylglycerophosphatase activity"/>
    <property type="evidence" value="ECO:0007669"/>
    <property type="project" value="UniProtKB-EC"/>
</dbReference>
<evidence type="ECO:0000313" key="4">
    <source>
        <dbReference type="EMBL" id="MBN7795491.1"/>
    </source>
</evidence>
<evidence type="ECO:0000313" key="5">
    <source>
        <dbReference type="Proteomes" id="UP000664303"/>
    </source>
</evidence>
<sequence>MPSTNPVAITNPIQFLAFGFGSGLSPKAPGTMGTLVAIPLYLAVAALPLAWYSLFIALTFVFGVWLCDRASKQLGVHDHPGIVWDEFVGYWITLWAVPLGWQWVLAGFVLFRLFDIAKPWPIGWLDKRVHGGLGIMIDDVVAGAMACAVLHSAAWILN</sequence>
<feature type="transmembrane region" description="Helical" evidence="2">
    <location>
        <begin position="133"/>
        <end position="157"/>
    </location>
</feature>
<keyword evidence="2" id="KW-1133">Transmembrane helix</keyword>
<keyword evidence="1" id="KW-0378">Hydrolase</keyword>
<comment type="pathway">
    <text evidence="1">Phospholipid metabolism; phosphatidylglycerol biosynthesis; phosphatidylglycerol from CDP-diacylglycerol: step 2/2.</text>
</comment>
<keyword evidence="1" id="KW-0997">Cell inner membrane</keyword>
<evidence type="ECO:0000256" key="2">
    <source>
        <dbReference type="SAM" id="Phobius"/>
    </source>
</evidence>
<dbReference type="Pfam" id="PF04608">
    <property type="entry name" value="PgpA"/>
    <property type="match status" value="1"/>
</dbReference>
<dbReference type="GO" id="GO:0046872">
    <property type="term" value="F:metal ion binding"/>
    <property type="evidence" value="ECO:0007669"/>
    <property type="project" value="UniProtKB-KW"/>
</dbReference>
<keyword evidence="1" id="KW-1003">Cell membrane</keyword>
<dbReference type="Proteomes" id="UP000664303">
    <property type="component" value="Unassembled WGS sequence"/>
</dbReference>
<protein>
    <recommendedName>
        <fullName evidence="1">Phosphatidylglycerophosphatase A</fullName>
        <ecNumber evidence="1">3.1.3.27</ecNumber>
    </recommendedName>
    <alternativeName>
        <fullName evidence="1">Phosphatidylglycerolphosphate phosphatase A</fullName>
    </alternativeName>
</protein>
<proteinExistence type="predicted"/>
<keyword evidence="1" id="KW-0442">Lipid degradation</keyword>
<evidence type="ECO:0000259" key="3">
    <source>
        <dbReference type="Pfam" id="PF04608"/>
    </source>
</evidence>
<feature type="transmembrane region" description="Helical" evidence="2">
    <location>
        <begin position="88"/>
        <end position="113"/>
    </location>
</feature>
<evidence type="ECO:0000256" key="1">
    <source>
        <dbReference type="PIRNR" id="PIRNR006162"/>
    </source>
</evidence>
<keyword evidence="1" id="KW-0460">Magnesium</keyword>
<feature type="transmembrane region" description="Helical" evidence="2">
    <location>
        <begin position="40"/>
        <end position="67"/>
    </location>
</feature>
<comment type="cofactor">
    <cofactor evidence="1">
        <name>Mg(2+)</name>
        <dbReference type="ChEBI" id="CHEBI:18420"/>
    </cofactor>
</comment>
<dbReference type="EMBL" id="JAFKCZ010000002">
    <property type="protein sequence ID" value="MBN7795491.1"/>
    <property type="molecule type" value="Genomic_DNA"/>
</dbReference>
<dbReference type="PANTHER" id="PTHR36305:SF1">
    <property type="entry name" value="PHOSPHATIDYLGLYCEROPHOSPHATASE A"/>
    <property type="match status" value="1"/>
</dbReference>
<reference evidence="4" key="1">
    <citation type="submission" date="2021-02" db="EMBL/GenBank/DDBJ databases">
        <title>PHA producing bacteria isolated from coastal sediment in Guangdong, Shenzhen.</title>
        <authorList>
            <person name="Zheng W."/>
            <person name="Yu S."/>
            <person name="Huang Y."/>
        </authorList>
    </citation>
    <scope>NUCLEOTIDE SEQUENCE</scope>
    <source>
        <strain evidence="4">TN14-10</strain>
    </source>
</reference>
<keyword evidence="5" id="KW-1185">Reference proteome</keyword>
<dbReference type="EC" id="3.1.3.27" evidence="1"/>
<organism evidence="4 5">
    <name type="scientific">Parahaliea mediterranea</name>
    <dbReference type="NCBI Taxonomy" id="651086"/>
    <lineage>
        <taxon>Bacteria</taxon>
        <taxon>Pseudomonadati</taxon>
        <taxon>Pseudomonadota</taxon>
        <taxon>Gammaproteobacteria</taxon>
        <taxon>Cellvibrionales</taxon>
        <taxon>Halieaceae</taxon>
        <taxon>Parahaliea</taxon>
    </lineage>
</organism>
<dbReference type="PIRSF" id="PIRSF006162">
    <property type="entry name" value="PgpA"/>
    <property type="match status" value="1"/>
</dbReference>
<dbReference type="RefSeq" id="WP_206558946.1">
    <property type="nucleotide sequence ID" value="NZ_JAFKCZ010000002.1"/>
</dbReference>
<comment type="function">
    <text evidence="1">Lipid phosphatase which dephosphorylates phosphatidylglycerophosphate (PGP) to phosphatidylglycerol (PG).</text>
</comment>
<keyword evidence="1 2" id="KW-0812">Transmembrane</keyword>
<dbReference type="CDD" id="cd06971">
    <property type="entry name" value="PgpA"/>
    <property type="match status" value="1"/>
</dbReference>
<keyword evidence="1" id="KW-0479">Metal-binding</keyword>
<dbReference type="GO" id="GO:0009395">
    <property type="term" value="P:phospholipid catabolic process"/>
    <property type="evidence" value="ECO:0007669"/>
    <property type="project" value="UniProtKB-KW"/>
</dbReference>
<dbReference type="GO" id="GO:0005886">
    <property type="term" value="C:plasma membrane"/>
    <property type="evidence" value="ECO:0007669"/>
    <property type="project" value="UniProtKB-SubCell"/>
</dbReference>
<dbReference type="InterPro" id="IPR007686">
    <property type="entry name" value="YutG/PgpA"/>
</dbReference>
<dbReference type="SUPFAM" id="SSF101307">
    <property type="entry name" value="YutG-like"/>
    <property type="match status" value="1"/>
</dbReference>
<keyword evidence="1" id="KW-1208">Phospholipid metabolism</keyword>
<dbReference type="InterPro" id="IPR036681">
    <property type="entry name" value="PgpA-like_sf"/>
</dbReference>
<comment type="subcellular location">
    <subcellularLocation>
        <location evidence="1">Cell inner membrane</location>
        <topology evidence="1">Multi-pass membrane protein</topology>
    </subcellularLocation>
</comment>
<comment type="caution">
    <text evidence="4">The sequence shown here is derived from an EMBL/GenBank/DDBJ whole genome shotgun (WGS) entry which is preliminary data.</text>
</comment>